<reference evidence="4" key="1">
    <citation type="submission" date="2019-02" db="EMBL/GenBank/DDBJ databases">
        <title>Glaciihabitans arcticus sp. nov., a psychrotolerant bacterium isolated from polar soil.</title>
        <authorList>
            <person name="Dahal R.H."/>
        </authorList>
    </citation>
    <scope>NUCLEOTIDE SEQUENCE [LARGE SCALE GENOMIC DNA]</scope>
    <source>
        <strain evidence="4">RP-3-7</strain>
    </source>
</reference>
<dbReference type="InterPro" id="IPR000073">
    <property type="entry name" value="AB_hydrolase_1"/>
</dbReference>
<dbReference type="AlphaFoldDB" id="A0A4Q9GRM9"/>
<dbReference type="PANTHER" id="PTHR43329">
    <property type="entry name" value="EPOXIDE HYDROLASE"/>
    <property type="match status" value="1"/>
</dbReference>
<evidence type="ECO:0000313" key="4">
    <source>
        <dbReference type="Proteomes" id="UP000294194"/>
    </source>
</evidence>
<comment type="caution">
    <text evidence="3">The sequence shown here is derived from an EMBL/GenBank/DDBJ whole genome shotgun (WGS) entry which is preliminary data.</text>
</comment>
<protein>
    <submittedName>
        <fullName evidence="3">Alpha/beta hydrolase</fullName>
    </submittedName>
</protein>
<evidence type="ECO:0000259" key="2">
    <source>
        <dbReference type="Pfam" id="PF12697"/>
    </source>
</evidence>
<sequence length="253" mass="27703">MTDVVLLHGWPGSTDDFRRVVPLLPDGVNPIVPQLRGFGEAFDGPLPVEEGTATAHAQRVIAALDGPAVFAGYDIGSRVAQTIARIAPELVLGLVVTPAYPGIGDRRNEPRMQEHFWYQHFHRSGLATTLIDGNPQAVRDYLAFIWGQWTSDPSLIEGPEFDALVASYARPGAFTASIQWYNSNRTPAPETPVATPTVMLWPAGDPLFPIEWADKVDEWFPDARLEILETSAHFVPLEAPAKFAEAIISLLPS</sequence>
<organism evidence="3 4">
    <name type="scientific">Glaciihabitans arcticus</name>
    <dbReference type="NCBI Taxonomy" id="2668039"/>
    <lineage>
        <taxon>Bacteria</taxon>
        <taxon>Bacillati</taxon>
        <taxon>Actinomycetota</taxon>
        <taxon>Actinomycetes</taxon>
        <taxon>Micrococcales</taxon>
        <taxon>Microbacteriaceae</taxon>
        <taxon>Glaciihabitans</taxon>
    </lineage>
</organism>
<gene>
    <name evidence="3" type="ORF">EYE40_07340</name>
</gene>
<accession>A0A4Q9GRM9</accession>
<proteinExistence type="predicted"/>
<dbReference type="SUPFAM" id="SSF53474">
    <property type="entry name" value="alpha/beta-Hydrolases"/>
    <property type="match status" value="1"/>
</dbReference>
<dbReference type="InterPro" id="IPR029058">
    <property type="entry name" value="AB_hydrolase_fold"/>
</dbReference>
<dbReference type="RefSeq" id="WP_130981336.1">
    <property type="nucleotide sequence ID" value="NZ_SISG01000001.1"/>
</dbReference>
<keyword evidence="4" id="KW-1185">Reference proteome</keyword>
<dbReference type="EMBL" id="SISG01000001">
    <property type="protein sequence ID" value="TBN57225.1"/>
    <property type="molecule type" value="Genomic_DNA"/>
</dbReference>
<keyword evidence="1 3" id="KW-0378">Hydrolase</keyword>
<evidence type="ECO:0000256" key="1">
    <source>
        <dbReference type="ARBA" id="ARBA00022801"/>
    </source>
</evidence>
<dbReference type="Proteomes" id="UP000294194">
    <property type="component" value="Unassembled WGS sequence"/>
</dbReference>
<dbReference type="InterPro" id="IPR000639">
    <property type="entry name" value="Epox_hydrolase-like"/>
</dbReference>
<dbReference type="Pfam" id="PF12697">
    <property type="entry name" value="Abhydrolase_6"/>
    <property type="match status" value="1"/>
</dbReference>
<dbReference type="GO" id="GO:0016787">
    <property type="term" value="F:hydrolase activity"/>
    <property type="evidence" value="ECO:0007669"/>
    <property type="project" value="UniProtKB-KW"/>
</dbReference>
<dbReference type="Gene3D" id="3.40.50.1820">
    <property type="entry name" value="alpha/beta hydrolase"/>
    <property type="match status" value="1"/>
</dbReference>
<feature type="domain" description="AB hydrolase-1" evidence="2">
    <location>
        <begin position="4"/>
        <end position="246"/>
    </location>
</feature>
<evidence type="ECO:0000313" key="3">
    <source>
        <dbReference type="EMBL" id="TBN57225.1"/>
    </source>
</evidence>
<name>A0A4Q9GRM9_9MICO</name>
<dbReference type="PRINTS" id="PR00412">
    <property type="entry name" value="EPOXHYDRLASE"/>
</dbReference>